<keyword evidence="6 12" id="KW-1133">Transmembrane helix</keyword>
<dbReference type="NCBIfam" id="TIGR00813">
    <property type="entry name" value="sss"/>
    <property type="match status" value="1"/>
</dbReference>
<dbReference type="STRING" id="180163.SAMN02745174_01477"/>
<dbReference type="AlphaFoldDB" id="A0A1T4NAC5"/>
<dbReference type="Proteomes" id="UP000191153">
    <property type="component" value="Unassembled WGS sequence"/>
</dbReference>
<keyword evidence="8" id="KW-0406">Ion transport</keyword>
<dbReference type="Pfam" id="PF00474">
    <property type="entry name" value="SSF"/>
    <property type="match status" value="1"/>
</dbReference>
<sequence length="509" mass="55816">MNWHWLNWVVLCLYFLGVVYIGVYFSKKNNSSEDYFTASGRIPAWVTACSIYSTALSSISFIAIPASVYKHGWIMGMAPLGIIIMIVWAGYAFVPFFRKVRVITAYEFLEKRFDRSFRLVGSLSFILFHVIRIAIVLYLPTLALIAALPGVNPILLTAIVGFLCVVYTSMGGIEAVVWSDAIQTIVLLFGAFLIIIIGFMSVPSGVSSFDVLENAGKIFAPGTFDFNLAGKTFWGILIGGFLNSIYSYVGSQDIVQRYNTTKNIKEAQKSLYMNVPLALTSVVIFVGMGSALFLFFKFHTVLPEHIDGNAILPYFVVHNVPLGFSGLVIAAIFAAAQSTVSSSLNSVATCITSDIVKPMMKNLTDKHELKIAKYCSWVVGIISSLLSLRFLSAGQGDMFLYFQAITGLLGGPIAGLFLVGIFTKRVNGKAAWIGFICSVLVAIYIGNPAGLLTKFIPGYEPPHIFEILISLVIIGSCVVPAYIASFFTGRPDEDKVYHLTYESTKLINE</sequence>
<dbReference type="InterPro" id="IPR051163">
    <property type="entry name" value="Sodium:Solute_Symporter_SSF"/>
</dbReference>
<keyword evidence="10" id="KW-0739">Sodium transport</keyword>
<evidence type="ECO:0000313" key="13">
    <source>
        <dbReference type="EMBL" id="SJZ76046.1"/>
    </source>
</evidence>
<keyword evidence="14" id="KW-1185">Reference proteome</keyword>
<dbReference type="RefSeq" id="WP_078693966.1">
    <property type="nucleotide sequence ID" value="NZ_FUWX01000010.1"/>
</dbReference>
<evidence type="ECO:0000256" key="11">
    <source>
        <dbReference type="RuleBase" id="RU362091"/>
    </source>
</evidence>
<evidence type="ECO:0000256" key="5">
    <source>
        <dbReference type="ARBA" id="ARBA00022692"/>
    </source>
</evidence>
<dbReference type="CDD" id="cd11495">
    <property type="entry name" value="SLC5sbd_NIS-like_u3"/>
    <property type="match status" value="1"/>
</dbReference>
<feature type="transmembrane region" description="Helical" evidence="12">
    <location>
        <begin position="145"/>
        <end position="169"/>
    </location>
</feature>
<protein>
    <submittedName>
        <fullName evidence="13">Solute:Na+ symporter, SSS family</fullName>
    </submittedName>
</protein>
<comment type="similarity">
    <text evidence="2 11">Belongs to the sodium:solute symporter (SSF) (TC 2.A.21) family.</text>
</comment>
<evidence type="ECO:0000256" key="4">
    <source>
        <dbReference type="ARBA" id="ARBA00022475"/>
    </source>
</evidence>
<comment type="subcellular location">
    <subcellularLocation>
        <location evidence="1">Cell membrane</location>
        <topology evidence="1">Multi-pass membrane protein</topology>
    </subcellularLocation>
</comment>
<evidence type="ECO:0000256" key="9">
    <source>
        <dbReference type="ARBA" id="ARBA00023136"/>
    </source>
</evidence>
<dbReference type="GO" id="GO:0015293">
    <property type="term" value="F:symporter activity"/>
    <property type="evidence" value="ECO:0007669"/>
    <property type="project" value="TreeGrafter"/>
</dbReference>
<evidence type="ECO:0000256" key="8">
    <source>
        <dbReference type="ARBA" id="ARBA00023065"/>
    </source>
</evidence>
<keyword evidence="3" id="KW-0813">Transport</keyword>
<evidence type="ECO:0000256" key="1">
    <source>
        <dbReference type="ARBA" id="ARBA00004651"/>
    </source>
</evidence>
<dbReference type="EMBL" id="FUWX01000010">
    <property type="protein sequence ID" value="SJZ76046.1"/>
    <property type="molecule type" value="Genomic_DNA"/>
</dbReference>
<dbReference type="GO" id="GO:0006814">
    <property type="term" value="P:sodium ion transport"/>
    <property type="evidence" value="ECO:0007669"/>
    <property type="project" value="UniProtKB-KW"/>
</dbReference>
<feature type="transmembrane region" description="Helical" evidence="12">
    <location>
        <begin position="6"/>
        <end position="25"/>
    </location>
</feature>
<keyword evidence="9 12" id="KW-0472">Membrane</keyword>
<keyword evidence="5 12" id="KW-0812">Transmembrane</keyword>
<feature type="transmembrane region" description="Helical" evidence="12">
    <location>
        <begin position="430"/>
        <end position="447"/>
    </location>
</feature>
<evidence type="ECO:0000256" key="10">
    <source>
        <dbReference type="ARBA" id="ARBA00023201"/>
    </source>
</evidence>
<feature type="transmembrane region" description="Helical" evidence="12">
    <location>
        <begin position="181"/>
        <end position="202"/>
    </location>
</feature>
<keyword evidence="4" id="KW-1003">Cell membrane</keyword>
<name>A0A1T4NAC5_9FUSO</name>
<evidence type="ECO:0000313" key="14">
    <source>
        <dbReference type="Proteomes" id="UP000191153"/>
    </source>
</evidence>
<dbReference type="Gene3D" id="1.20.1730.10">
    <property type="entry name" value="Sodium/glucose cotransporter"/>
    <property type="match status" value="1"/>
</dbReference>
<dbReference type="PANTHER" id="PTHR42985:SF40">
    <property type="entry name" value="LD47995P-RELATED"/>
    <property type="match status" value="1"/>
</dbReference>
<evidence type="ECO:0000256" key="6">
    <source>
        <dbReference type="ARBA" id="ARBA00022989"/>
    </source>
</evidence>
<dbReference type="InterPro" id="IPR001734">
    <property type="entry name" value="Na/solute_symporter"/>
</dbReference>
<dbReference type="PANTHER" id="PTHR42985">
    <property type="entry name" value="SODIUM-COUPLED MONOCARBOXYLATE TRANSPORTER"/>
    <property type="match status" value="1"/>
</dbReference>
<evidence type="ECO:0000256" key="2">
    <source>
        <dbReference type="ARBA" id="ARBA00006434"/>
    </source>
</evidence>
<dbReference type="GO" id="GO:0005886">
    <property type="term" value="C:plasma membrane"/>
    <property type="evidence" value="ECO:0007669"/>
    <property type="project" value="UniProtKB-SubCell"/>
</dbReference>
<feature type="transmembrane region" description="Helical" evidence="12">
    <location>
        <begin position="72"/>
        <end position="97"/>
    </location>
</feature>
<feature type="transmembrane region" description="Helical" evidence="12">
    <location>
        <begin position="117"/>
        <end position="139"/>
    </location>
</feature>
<feature type="transmembrane region" description="Helical" evidence="12">
    <location>
        <begin position="398"/>
        <end position="423"/>
    </location>
</feature>
<evidence type="ECO:0000256" key="3">
    <source>
        <dbReference type="ARBA" id="ARBA00022448"/>
    </source>
</evidence>
<feature type="transmembrane region" description="Helical" evidence="12">
    <location>
        <begin position="467"/>
        <end position="487"/>
    </location>
</feature>
<dbReference type="OrthoDB" id="9766407at2"/>
<proteinExistence type="inferred from homology"/>
<reference evidence="13 14" key="1">
    <citation type="submission" date="2017-02" db="EMBL/GenBank/DDBJ databases">
        <authorList>
            <person name="Peterson S.W."/>
        </authorList>
    </citation>
    <scope>NUCLEOTIDE SEQUENCE [LARGE SCALE GENOMIC DNA]</scope>
    <source>
        <strain evidence="13 14">ATCC 700028</strain>
    </source>
</reference>
<accession>A0A1T4NAC5</accession>
<feature type="transmembrane region" description="Helical" evidence="12">
    <location>
        <begin position="316"/>
        <end position="336"/>
    </location>
</feature>
<dbReference type="PROSITE" id="PS50283">
    <property type="entry name" value="NA_SOLUT_SYMP_3"/>
    <property type="match status" value="1"/>
</dbReference>
<keyword evidence="7" id="KW-0915">Sodium</keyword>
<gene>
    <name evidence="13" type="ORF">SAMN02745174_01477</name>
</gene>
<organism evidence="13 14">
    <name type="scientific">Cetobacterium ceti</name>
    <dbReference type="NCBI Taxonomy" id="180163"/>
    <lineage>
        <taxon>Bacteria</taxon>
        <taxon>Fusobacteriati</taxon>
        <taxon>Fusobacteriota</taxon>
        <taxon>Fusobacteriia</taxon>
        <taxon>Fusobacteriales</taxon>
        <taxon>Fusobacteriaceae</taxon>
        <taxon>Cetobacterium</taxon>
    </lineage>
</organism>
<dbReference type="InterPro" id="IPR038377">
    <property type="entry name" value="Na/Glc_symporter_sf"/>
</dbReference>
<feature type="transmembrane region" description="Helical" evidence="12">
    <location>
        <begin position="271"/>
        <end position="296"/>
    </location>
</feature>
<feature type="transmembrane region" description="Helical" evidence="12">
    <location>
        <begin position="232"/>
        <end position="250"/>
    </location>
</feature>
<feature type="transmembrane region" description="Helical" evidence="12">
    <location>
        <begin position="371"/>
        <end position="392"/>
    </location>
</feature>
<feature type="transmembrane region" description="Helical" evidence="12">
    <location>
        <begin position="45"/>
        <end position="66"/>
    </location>
</feature>
<evidence type="ECO:0000256" key="7">
    <source>
        <dbReference type="ARBA" id="ARBA00023053"/>
    </source>
</evidence>
<evidence type="ECO:0000256" key="12">
    <source>
        <dbReference type="SAM" id="Phobius"/>
    </source>
</evidence>